<proteinExistence type="inferred from homology"/>
<dbReference type="PROSITE" id="PS00139">
    <property type="entry name" value="THIOL_PROTEASE_CYS"/>
    <property type="match status" value="1"/>
</dbReference>
<name>A0ABY5J482_9BACT</name>
<dbReference type="Proteomes" id="UP001059576">
    <property type="component" value="Chromosome"/>
</dbReference>
<comment type="similarity">
    <text evidence="4">Belongs to the peptidase C1 family.</text>
</comment>
<dbReference type="InterPro" id="IPR004134">
    <property type="entry name" value="Peptidase_C1B"/>
</dbReference>
<evidence type="ECO:0000256" key="4">
    <source>
        <dbReference type="PIRNR" id="PIRNR005700"/>
    </source>
</evidence>
<dbReference type="InterPro" id="IPR000169">
    <property type="entry name" value="Pept_cys_AS"/>
</dbReference>
<gene>
    <name evidence="5" type="ORF">NPA09_02565</name>
</gene>
<dbReference type="Gene3D" id="3.90.70.10">
    <property type="entry name" value="Cysteine proteinases"/>
    <property type="match status" value="1"/>
</dbReference>
<evidence type="ECO:0000256" key="3">
    <source>
        <dbReference type="ARBA" id="ARBA00022807"/>
    </source>
</evidence>
<dbReference type="InterPro" id="IPR038765">
    <property type="entry name" value="Papain-like_cys_pep_sf"/>
</dbReference>
<protein>
    <recommendedName>
        <fullName evidence="4">Aminopeptidase</fullName>
    </recommendedName>
</protein>
<organism evidence="5 6">
    <name type="scientific">Mycoplasmopsis equigenitalium</name>
    <dbReference type="NCBI Taxonomy" id="114883"/>
    <lineage>
        <taxon>Bacteria</taxon>
        <taxon>Bacillati</taxon>
        <taxon>Mycoplasmatota</taxon>
        <taxon>Mycoplasmoidales</taxon>
        <taxon>Metamycoplasmataceae</taxon>
        <taxon>Mycoplasmopsis</taxon>
    </lineage>
</organism>
<evidence type="ECO:0000256" key="2">
    <source>
        <dbReference type="ARBA" id="ARBA00022801"/>
    </source>
</evidence>
<evidence type="ECO:0000256" key="1">
    <source>
        <dbReference type="ARBA" id="ARBA00022670"/>
    </source>
</evidence>
<dbReference type="RefSeq" id="WP_129723146.1">
    <property type="nucleotide sequence ID" value="NZ_CP101808.1"/>
</dbReference>
<evidence type="ECO:0000313" key="5">
    <source>
        <dbReference type="EMBL" id="UUD36760.1"/>
    </source>
</evidence>
<keyword evidence="1 4" id="KW-0645">Protease</keyword>
<accession>A0ABY5J482</accession>
<keyword evidence="2 4" id="KW-0378">Hydrolase</keyword>
<dbReference type="EMBL" id="CP101808">
    <property type="protein sequence ID" value="UUD36760.1"/>
    <property type="molecule type" value="Genomic_DNA"/>
</dbReference>
<dbReference type="PANTHER" id="PTHR10363:SF2">
    <property type="entry name" value="BLEOMYCIN HYDROLASE"/>
    <property type="match status" value="1"/>
</dbReference>
<keyword evidence="4" id="KW-0031">Aminopeptidase</keyword>
<dbReference type="Pfam" id="PF03051">
    <property type="entry name" value="Peptidase_C1_2"/>
    <property type="match status" value="1"/>
</dbReference>
<dbReference type="PIRSF" id="PIRSF005700">
    <property type="entry name" value="PepC"/>
    <property type="match status" value="1"/>
</dbReference>
<dbReference type="CDD" id="cd00585">
    <property type="entry name" value="Peptidase_C1B"/>
    <property type="match status" value="1"/>
</dbReference>
<reference evidence="5" key="1">
    <citation type="submission" date="2022-07" db="EMBL/GenBank/DDBJ databases">
        <title>Complete genome of Mycoplasma equigenitalium type strain T37.</title>
        <authorList>
            <person name="Spergser J."/>
        </authorList>
    </citation>
    <scope>NUCLEOTIDE SEQUENCE</scope>
    <source>
        <strain evidence="5">T37</strain>
    </source>
</reference>
<sequence>MIDKKLLKEFAKKYDSKKENKAVESAIARVGVLEASINNEAIKRHTFKFSNTTKKGEVTNQNNSGRCWMFAALNTARVDAMKKFDLKSMEFSQNYTFFWDKLERSNYFLNAIIDTVKEKLDSRVVAHLLKNPLEDGGQWDMFSAILAKYGVVPKDHMPETLNSERSWQMNNNLTSMLRYFAYEIRNEYANNKQVKPLQEMKKKYLQIIYNVLVKSLGRVPEFVEFEYEDKDGKYHRLNKMTPQEFFNEVVGWKLEDKVSVINAPTEDKPYNKVYTVKYLGTVAEAKPIAHLNLPIAELKRMAIAAIKNGEPVWFGCDVGKMSNSKQGIMDHEMYNFEETLGYHPNWTKAQRLDYGESLLTHAMVFTGVNLDEKGNPITWQVENSWGNKIGKDGVFSMSDKWFDEFTYQIMIDKKYLTREQKEIYESSKLVELAPWDPMGALAKWW</sequence>
<dbReference type="PANTHER" id="PTHR10363">
    <property type="entry name" value="BLEOMYCIN HYDROLASE"/>
    <property type="match status" value="1"/>
</dbReference>
<evidence type="ECO:0000313" key="6">
    <source>
        <dbReference type="Proteomes" id="UP001059576"/>
    </source>
</evidence>
<keyword evidence="6" id="KW-1185">Reference proteome</keyword>
<dbReference type="SUPFAM" id="SSF54001">
    <property type="entry name" value="Cysteine proteinases"/>
    <property type="match status" value="1"/>
</dbReference>
<keyword evidence="3 4" id="KW-0788">Thiol protease</keyword>